<evidence type="ECO:0000313" key="1">
    <source>
        <dbReference type="EMBL" id="JAE01952.1"/>
    </source>
</evidence>
<accession>A0A0A9EPC0</accession>
<name>A0A0A9EPC0_ARUDO</name>
<reference evidence="1" key="2">
    <citation type="journal article" date="2015" name="Data Brief">
        <title>Shoot transcriptome of the giant reed, Arundo donax.</title>
        <authorList>
            <person name="Barrero R.A."/>
            <person name="Guerrero F.D."/>
            <person name="Moolhuijzen P."/>
            <person name="Goolsby J.A."/>
            <person name="Tidwell J."/>
            <person name="Bellgard S.E."/>
            <person name="Bellgard M.I."/>
        </authorList>
    </citation>
    <scope>NUCLEOTIDE SEQUENCE</scope>
    <source>
        <tissue evidence="1">Shoot tissue taken approximately 20 cm above the soil surface</tissue>
    </source>
</reference>
<proteinExistence type="predicted"/>
<protein>
    <submittedName>
        <fullName evidence="1">Uncharacterized protein</fullName>
    </submittedName>
</protein>
<reference evidence="1" key="1">
    <citation type="submission" date="2014-09" db="EMBL/GenBank/DDBJ databases">
        <authorList>
            <person name="Magalhaes I.L.F."/>
            <person name="Oliveira U."/>
            <person name="Santos F.R."/>
            <person name="Vidigal T.H.D.A."/>
            <person name="Brescovit A.D."/>
            <person name="Santos A.J."/>
        </authorList>
    </citation>
    <scope>NUCLEOTIDE SEQUENCE</scope>
    <source>
        <tissue evidence="1">Shoot tissue taken approximately 20 cm above the soil surface</tissue>
    </source>
</reference>
<sequence length="11" mass="1396">MWLLQIEQTPH</sequence>
<dbReference type="EMBL" id="GBRH01195944">
    <property type="protein sequence ID" value="JAE01952.1"/>
    <property type="molecule type" value="Transcribed_RNA"/>
</dbReference>
<organism evidence="1">
    <name type="scientific">Arundo donax</name>
    <name type="common">Giant reed</name>
    <name type="synonym">Donax arundinaceus</name>
    <dbReference type="NCBI Taxonomy" id="35708"/>
    <lineage>
        <taxon>Eukaryota</taxon>
        <taxon>Viridiplantae</taxon>
        <taxon>Streptophyta</taxon>
        <taxon>Embryophyta</taxon>
        <taxon>Tracheophyta</taxon>
        <taxon>Spermatophyta</taxon>
        <taxon>Magnoliopsida</taxon>
        <taxon>Liliopsida</taxon>
        <taxon>Poales</taxon>
        <taxon>Poaceae</taxon>
        <taxon>PACMAD clade</taxon>
        <taxon>Arundinoideae</taxon>
        <taxon>Arundineae</taxon>
        <taxon>Arundo</taxon>
    </lineage>
</organism>